<organism evidence="1 2">
    <name type="scientific">Splendidivirga corallicola</name>
    <dbReference type="NCBI Taxonomy" id="3051826"/>
    <lineage>
        <taxon>Bacteria</taxon>
        <taxon>Pseudomonadati</taxon>
        <taxon>Bacteroidota</taxon>
        <taxon>Cytophagia</taxon>
        <taxon>Cytophagales</taxon>
        <taxon>Splendidivirgaceae</taxon>
        <taxon>Splendidivirga</taxon>
    </lineage>
</organism>
<reference evidence="1" key="1">
    <citation type="submission" date="2023-06" db="EMBL/GenBank/DDBJ databases">
        <title>Genomic of Parafulvivirga corallium.</title>
        <authorList>
            <person name="Wang G."/>
        </authorList>
    </citation>
    <scope>NUCLEOTIDE SEQUENCE</scope>
    <source>
        <strain evidence="1">BMA10</strain>
    </source>
</reference>
<dbReference type="Proteomes" id="UP001172082">
    <property type="component" value="Unassembled WGS sequence"/>
</dbReference>
<sequence>MNCLIDNILNRNLKKGRKLEVIKRYIKLRYHINIDARAIEKRVQGLNLSYRLN</sequence>
<dbReference type="RefSeq" id="WP_346753337.1">
    <property type="nucleotide sequence ID" value="NZ_JAUJEA010000007.1"/>
</dbReference>
<proteinExistence type="predicted"/>
<dbReference type="EMBL" id="JAUJEA010000007">
    <property type="protein sequence ID" value="MDN5203312.1"/>
    <property type="molecule type" value="Genomic_DNA"/>
</dbReference>
<evidence type="ECO:0000313" key="1">
    <source>
        <dbReference type="EMBL" id="MDN5203312.1"/>
    </source>
</evidence>
<accession>A0ABT8KTJ3</accession>
<keyword evidence="2" id="KW-1185">Reference proteome</keyword>
<comment type="caution">
    <text evidence="1">The sequence shown here is derived from an EMBL/GenBank/DDBJ whole genome shotgun (WGS) entry which is preliminary data.</text>
</comment>
<protein>
    <submittedName>
        <fullName evidence="1">Uncharacterized protein</fullName>
    </submittedName>
</protein>
<gene>
    <name evidence="1" type="ORF">QQ008_18135</name>
</gene>
<evidence type="ECO:0000313" key="2">
    <source>
        <dbReference type="Proteomes" id="UP001172082"/>
    </source>
</evidence>
<name>A0ABT8KTJ3_9BACT</name>